<dbReference type="EMBL" id="JATAAI010000057">
    <property type="protein sequence ID" value="KAK1732817.1"/>
    <property type="molecule type" value="Genomic_DNA"/>
</dbReference>
<evidence type="ECO:0000313" key="2">
    <source>
        <dbReference type="EMBL" id="KAK1732817.1"/>
    </source>
</evidence>
<protein>
    <submittedName>
        <fullName evidence="2">Uncharacterized protein</fullName>
    </submittedName>
</protein>
<accession>A0AAD8XSP7</accession>
<feature type="compositionally biased region" description="Gly residues" evidence="1">
    <location>
        <begin position="49"/>
        <end position="101"/>
    </location>
</feature>
<evidence type="ECO:0000313" key="3">
    <source>
        <dbReference type="Proteomes" id="UP001224775"/>
    </source>
</evidence>
<name>A0AAD8XSP7_9STRA</name>
<evidence type="ECO:0000256" key="1">
    <source>
        <dbReference type="SAM" id="MobiDB-lite"/>
    </source>
</evidence>
<sequence>MKNWTSFFTITISIAVILSSITTPLGVLGFTPKSAVSFNSVTLFPPYGGSGRGYGGRSPGGRGGGGGFGGGSPGGRGGGRGGFGGGRGSGGGSKGGKGEGGNMFLRYLRGDSVGQDSMVPPPIDESPKKP</sequence>
<dbReference type="Proteomes" id="UP001224775">
    <property type="component" value="Unassembled WGS sequence"/>
</dbReference>
<comment type="caution">
    <text evidence="2">The sequence shown here is derived from an EMBL/GenBank/DDBJ whole genome shotgun (WGS) entry which is preliminary data.</text>
</comment>
<gene>
    <name evidence="2" type="ORF">QTG54_016529</name>
</gene>
<organism evidence="2 3">
    <name type="scientific">Skeletonema marinoi</name>
    <dbReference type="NCBI Taxonomy" id="267567"/>
    <lineage>
        <taxon>Eukaryota</taxon>
        <taxon>Sar</taxon>
        <taxon>Stramenopiles</taxon>
        <taxon>Ochrophyta</taxon>
        <taxon>Bacillariophyta</taxon>
        <taxon>Coscinodiscophyceae</taxon>
        <taxon>Thalassiosirophycidae</taxon>
        <taxon>Thalassiosirales</taxon>
        <taxon>Skeletonemataceae</taxon>
        <taxon>Skeletonema</taxon>
        <taxon>Skeletonema marinoi-dohrnii complex</taxon>
    </lineage>
</organism>
<keyword evidence="3" id="KW-1185">Reference proteome</keyword>
<reference evidence="2" key="1">
    <citation type="submission" date="2023-06" db="EMBL/GenBank/DDBJ databases">
        <title>Survivors Of The Sea: Transcriptome response of Skeletonema marinoi to long-term dormancy.</title>
        <authorList>
            <person name="Pinder M.I.M."/>
            <person name="Kourtchenko O."/>
            <person name="Robertson E.K."/>
            <person name="Larsson T."/>
            <person name="Maumus F."/>
            <person name="Osuna-Cruz C.M."/>
            <person name="Vancaester E."/>
            <person name="Stenow R."/>
            <person name="Vandepoele K."/>
            <person name="Ploug H."/>
            <person name="Bruchert V."/>
            <person name="Godhe A."/>
            <person name="Topel M."/>
        </authorList>
    </citation>
    <scope>NUCLEOTIDE SEQUENCE</scope>
    <source>
        <strain evidence="2">R05AC</strain>
    </source>
</reference>
<feature type="region of interest" description="Disordered" evidence="1">
    <location>
        <begin position="49"/>
        <end position="130"/>
    </location>
</feature>
<dbReference type="AlphaFoldDB" id="A0AAD8XSP7"/>
<proteinExistence type="predicted"/>